<dbReference type="AlphaFoldDB" id="A0A8B2NSS8"/>
<feature type="transmembrane region" description="Helical" evidence="7">
    <location>
        <begin position="158"/>
        <end position="184"/>
    </location>
</feature>
<keyword evidence="10" id="KW-1185">Reference proteome</keyword>
<gene>
    <name evidence="9" type="primary">mprF</name>
    <name evidence="9" type="ORF">DLJ53_27480</name>
</gene>
<dbReference type="InterPro" id="IPR024320">
    <property type="entry name" value="LPG_synthase_C"/>
</dbReference>
<name>A0A8B2NSS8_9HYPH</name>
<feature type="transmembrane region" description="Helical" evidence="7">
    <location>
        <begin position="482"/>
        <end position="501"/>
    </location>
</feature>
<evidence type="ECO:0000256" key="1">
    <source>
        <dbReference type="ARBA" id="ARBA00004651"/>
    </source>
</evidence>
<dbReference type="Proteomes" id="UP000249590">
    <property type="component" value="Unassembled WGS sequence"/>
</dbReference>
<dbReference type="InterPro" id="IPR016181">
    <property type="entry name" value="Acyl_CoA_acyltransferase"/>
</dbReference>
<dbReference type="NCBIfam" id="NF033480">
    <property type="entry name" value="bifunc_MprF"/>
    <property type="match status" value="1"/>
</dbReference>
<dbReference type="PANTHER" id="PTHR34697">
    <property type="entry name" value="PHOSPHATIDYLGLYCEROL LYSYLTRANSFERASE"/>
    <property type="match status" value="1"/>
</dbReference>
<sequence length="891" mass="93307">MRYPAAPPADGETECPNRPALRRVPPYARTLVRLRRLVHPRRLAAVAALLLACAVTVLLVDMLEGVAAKDVATAVRATRLADLLAGVAATAGSYAALMGFEWLAVRQAGAGAVVAPRLAAFTGFISWSFTFVLGFGVVTGGAVRLRRYGRAGLSASETLAVTLFGTAFFWLGIAALAGVSLLAAPSVLRPVLGLPAPAGIAIGLAVTMTLAAWLALGGRTLRAGARSVTLPGAGTGLAVILLGIADTGLAALGLWCVLPAGADMPFLAFLPIFAMATVAGVVSHAPGGVGAFEAVILISVPGEPSALLASLLVFRLVYYVGPFALGALGFAAAELAPQRHRLSVLPHLVLPAFAPLAPIVLSAAVFALGILLLMSGALPSEGWRMSGLERLLPLALVEASHVVASVAGAALLIVASGLRRRMRASWTAALVLLSAAAVFTLARGFDYEEAAASLTLIGLLVLARGAFDRGGRPLQTVTPRRVAGVAGAIALSVAVGIALQGDHDWYRVHWWDFAFHSDAPRFLRASVGASVALGLFVLWRAIHHPVARAAEMPDGTRIAEAVAASPDPFANLALLGDKRVLSGAGGGFIMYQVQGRTFLAMGDPVAPTREAAIDLVWRFRELAHRAGGAPAFYQVNAASLPLYVEAGFSFAKLGEEAVVDLDGFSLEGARATRYRQMLSRAGRAGLTFEIVPAAAVPPLLPALKPVSDAWVARQSGREKGFSLGFWDAAYLARFDHALVRWDGRPVAFATLWSSAGGGEMAIDLMRYGDALPGGTMDFLFVALIDALKTRGVARLSLGMAPLSGLADHRLAPTWSRVGATVYRRGGAFYNFSGLREFKAKFRPDWRPRYLACTDSRSIARVMLDATLIISRGPRGLTGGSAIPETDEDTAA</sequence>
<evidence type="ECO:0000256" key="4">
    <source>
        <dbReference type="ARBA" id="ARBA00022989"/>
    </source>
</evidence>
<dbReference type="Pfam" id="PF09924">
    <property type="entry name" value="LPG_synthase_C"/>
    <property type="match status" value="1"/>
</dbReference>
<dbReference type="EMBL" id="QHHQ01000007">
    <property type="protein sequence ID" value="RAH98432.1"/>
    <property type="molecule type" value="Genomic_DNA"/>
</dbReference>
<evidence type="ECO:0000313" key="10">
    <source>
        <dbReference type="Proteomes" id="UP000249590"/>
    </source>
</evidence>
<feature type="domain" description="Phosphatidylglycerol lysyltransferase C-terminal" evidence="8">
    <location>
        <begin position="565"/>
        <end position="851"/>
    </location>
</feature>
<evidence type="ECO:0000256" key="7">
    <source>
        <dbReference type="SAM" id="Phobius"/>
    </source>
</evidence>
<keyword evidence="5 7" id="KW-0472">Membrane</keyword>
<dbReference type="GO" id="GO:0016755">
    <property type="term" value="F:aminoacyltransferase activity"/>
    <property type="evidence" value="ECO:0007669"/>
    <property type="project" value="TreeGrafter"/>
</dbReference>
<evidence type="ECO:0000256" key="3">
    <source>
        <dbReference type="ARBA" id="ARBA00022692"/>
    </source>
</evidence>
<feature type="transmembrane region" description="Helical" evidence="7">
    <location>
        <begin position="196"/>
        <end position="216"/>
    </location>
</feature>
<evidence type="ECO:0000256" key="5">
    <source>
        <dbReference type="ARBA" id="ARBA00023136"/>
    </source>
</evidence>
<dbReference type="GO" id="GO:0055091">
    <property type="term" value="P:phospholipid homeostasis"/>
    <property type="evidence" value="ECO:0007669"/>
    <property type="project" value="TreeGrafter"/>
</dbReference>
<dbReference type="RefSeq" id="WP_111351329.1">
    <property type="nucleotide sequence ID" value="NZ_QHHQ01000007.1"/>
</dbReference>
<organism evidence="9 10">
    <name type="scientific">Acuticoccus sediminis</name>
    <dbReference type="NCBI Taxonomy" id="2184697"/>
    <lineage>
        <taxon>Bacteria</taxon>
        <taxon>Pseudomonadati</taxon>
        <taxon>Pseudomonadota</taxon>
        <taxon>Alphaproteobacteria</taxon>
        <taxon>Hyphomicrobiales</taxon>
        <taxon>Amorphaceae</taxon>
        <taxon>Acuticoccus</taxon>
    </lineage>
</organism>
<evidence type="ECO:0000256" key="6">
    <source>
        <dbReference type="SAM" id="MobiDB-lite"/>
    </source>
</evidence>
<feature type="transmembrane region" description="Helical" evidence="7">
    <location>
        <begin position="43"/>
        <end position="63"/>
    </location>
</feature>
<reference evidence="9 10" key="1">
    <citation type="submission" date="2018-05" db="EMBL/GenBank/DDBJ databases">
        <title>Acuticoccus sediminis sp. nov., isolated from deep-sea sediment of Indian Ocean.</title>
        <authorList>
            <person name="Liu X."/>
            <person name="Lai Q."/>
            <person name="Du Y."/>
            <person name="Sun F."/>
            <person name="Zhang X."/>
            <person name="Wang S."/>
            <person name="Shao Z."/>
        </authorList>
    </citation>
    <scope>NUCLEOTIDE SEQUENCE [LARGE SCALE GENOMIC DNA]</scope>
    <source>
        <strain evidence="9 10">PTG4-2</strain>
    </source>
</reference>
<feature type="transmembrane region" description="Helical" evidence="7">
    <location>
        <begin position="83"/>
        <end position="105"/>
    </location>
</feature>
<feature type="transmembrane region" description="Helical" evidence="7">
    <location>
        <begin position="316"/>
        <end position="336"/>
    </location>
</feature>
<feature type="transmembrane region" description="Helical" evidence="7">
    <location>
        <begin position="426"/>
        <end position="445"/>
    </location>
</feature>
<feature type="transmembrane region" description="Helical" evidence="7">
    <location>
        <begin position="236"/>
        <end position="258"/>
    </location>
</feature>
<feature type="transmembrane region" description="Helical" evidence="7">
    <location>
        <begin position="521"/>
        <end position="542"/>
    </location>
</feature>
<keyword evidence="2" id="KW-1003">Cell membrane</keyword>
<feature type="region of interest" description="Disordered" evidence="6">
    <location>
        <begin position="1"/>
        <end position="20"/>
    </location>
</feature>
<dbReference type="GO" id="GO:0005886">
    <property type="term" value="C:plasma membrane"/>
    <property type="evidence" value="ECO:0007669"/>
    <property type="project" value="UniProtKB-SubCell"/>
</dbReference>
<evidence type="ECO:0000313" key="9">
    <source>
        <dbReference type="EMBL" id="RAH98432.1"/>
    </source>
</evidence>
<comment type="caution">
    <text evidence="9">The sequence shown here is derived from an EMBL/GenBank/DDBJ whole genome shotgun (WGS) entry which is preliminary data.</text>
</comment>
<keyword evidence="4 7" id="KW-1133">Transmembrane helix</keyword>
<evidence type="ECO:0000259" key="8">
    <source>
        <dbReference type="Pfam" id="PF09924"/>
    </source>
</evidence>
<accession>A0A8B2NSS8</accession>
<dbReference type="SUPFAM" id="SSF55729">
    <property type="entry name" value="Acyl-CoA N-acyltransferases (Nat)"/>
    <property type="match status" value="1"/>
</dbReference>
<feature type="transmembrane region" description="Helical" evidence="7">
    <location>
        <begin position="451"/>
        <end position="470"/>
    </location>
</feature>
<dbReference type="OrthoDB" id="145485at2"/>
<feature type="transmembrane region" description="Helical" evidence="7">
    <location>
        <begin position="117"/>
        <end position="138"/>
    </location>
</feature>
<evidence type="ECO:0000256" key="2">
    <source>
        <dbReference type="ARBA" id="ARBA00022475"/>
    </source>
</evidence>
<protein>
    <submittedName>
        <fullName evidence="9">Bifunctional lysylphosphatidylglycerol flippase/synthetase MprF</fullName>
    </submittedName>
</protein>
<dbReference type="InterPro" id="IPR051211">
    <property type="entry name" value="PG_lysyltransferase"/>
</dbReference>
<feature type="transmembrane region" description="Helical" evidence="7">
    <location>
        <begin position="348"/>
        <end position="374"/>
    </location>
</feature>
<feature type="transmembrane region" description="Helical" evidence="7">
    <location>
        <begin position="394"/>
        <end position="414"/>
    </location>
</feature>
<keyword evidence="3 7" id="KW-0812">Transmembrane</keyword>
<comment type="subcellular location">
    <subcellularLocation>
        <location evidence="1">Cell membrane</location>
        <topology evidence="1">Multi-pass membrane protein</topology>
    </subcellularLocation>
</comment>
<proteinExistence type="predicted"/>
<feature type="transmembrane region" description="Helical" evidence="7">
    <location>
        <begin position="265"/>
        <end position="285"/>
    </location>
</feature>
<dbReference type="PANTHER" id="PTHR34697:SF2">
    <property type="entry name" value="PHOSPHATIDYLGLYCEROL LYSYLTRANSFERASE"/>
    <property type="match status" value="1"/>
</dbReference>